<feature type="region of interest" description="Disordered" evidence="1">
    <location>
        <begin position="408"/>
        <end position="447"/>
    </location>
</feature>
<feature type="compositionally biased region" description="Basic and acidic residues" evidence="1">
    <location>
        <begin position="418"/>
        <end position="437"/>
    </location>
</feature>
<protein>
    <submittedName>
        <fullName evidence="2">Uncharacterized protein</fullName>
    </submittedName>
</protein>
<gene>
    <name evidence="2" type="ORF">ACI43T_08675</name>
</gene>
<keyword evidence="3" id="KW-1185">Reference proteome</keyword>
<accession>A0ABW8Q637</accession>
<evidence type="ECO:0000313" key="2">
    <source>
        <dbReference type="EMBL" id="MFK7642563.1"/>
    </source>
</evidence>
<reference evidence="2 3" key="1">
    <citation type="submission" date="2024-11" db="EMBL/GenBank/DDBJ databases">
        <authorList>
            <person name="Mikucki A.G."/>
            <person name="Kahler C.M."/>
        </authorList>
    </citation>
    <scope>NUCLEOTIDE SEQUENCE [LARGE SCALE GENOMIC DNA]</scope>
    <source>
        <strain evidence="2 3">EXNM717</strain>
    </source>
</reference>
<dbReference type="EMBL" id="JBJGEB010000008">
    <property type="protein sequence ID" value="MFK7642563.1"/>
    <property type="molecule type" value="Genomic_DNA"/>
</dbReference>
<name>A0ABW8Q637_9NEIS</name>
<dbReference type="RefSeq" id="WP_070636168.1">
    <property type="nucleotide sequence ID" value="NZ_JBJGEB010000008.1"/>
</dbReference>
<evidence type="ECO:0000313" key="3">
    <source>
        <dbReference type="Proteomes" id="UP001621964"/>
    </source>
</evidence>
<evidence type="ECO:0000256" key="1">
    <source>
        <dbReference type="SAM" id="MobiDB-lite"/>
    </source>
</evidence>
<dbReference type="Proteomes" id="UP001621964">
    <property type="component" value="Unassembled WGS sequence"/>
</dbReference>
<proteinExistence type="predicted"/>
<sequence length="447" mass="50930">MRPLTQQDIDRYKNDIKQNHIQGVVRTYSDLLSKGYNYAGWAKGVAEAEGMTWGSLPKGETTGRAAVMFMKDSSGQTFSEQKLNRIRVGMAEGYLNFLESRLGEPPRDVNFKEMRRFHEKVFEKNGLSIDNWTLETPMKLIGKYEGERRQEEIWQKLLATRGSGIGALTESATLYQAVEDYAQGHIYFDKKGGRIENTKVEDNDGTPVMTVNVRRISEADRMEATKWIRNVSRFKPLLFSEAEQAQEMQYTAAAKQDDFLSATNDLIARLKSGDQTALSDFMGRDDVRQIQRESAMTAQAFLSRNPGYGEEMLPNRFQRLEMEDMSDRFRNLYKDSREQLAGYYQEQGIRYREEALDNTAAALAAAGCRSRMKCVSMISVADGQVNIGDESFPDFRTASVNARNASLTGMQESMESAQRTEREFEEQARQREMERMAQSHSRGMSIG</sequence>
<organism evidence="2 3">
    <name type="scientific">Neisseria oralis</name>
    <dbReference type="NCBI Taxonomy" id="1107316"/>
    <lineage>
        <taxon>Bacteria</taxon>
        <taxon>Pseudomonadati</taxon>
        <taxon>Pseudomonadota</taxon>
        <taxon>Betaproteobacteria</taxon>
        <taxon>Neisseriales</taxon>
        <taxon>Neisseriaceae</taxon>
        <taxon>Neisseria</taxon>
    </lineage>
</organism>
<comment type="caution">
    <text evidence="2">The sequence shown here is derived from an EMBL/GenBank/DDBJ whole genome shotgun (WGS) entry which is preliminary data.</text>
</comment>